<gene>
    <name evidence="3" type="ORF">COS30_02535</name>
</gene>
<dbReference type="NCBIfam" id="NF037970">
    <property type="entry name" value="vanZ_1"/>
    <property type="match status" value="1"/>
</dbReference>
<feature type="transmembrane region" description="Helical" evidence="1">
    <location>
        <begin position="101"/>
        <end position="118"/>
    </location>
</feature>
<organism evidence="3 4">
    <name type="scientific">Candidatus Portnoybacteria bacterium CG02_land_8_20_14_3_00_45_8</name>
    <dbReference type="NCBI Taxonomy" id="1974807"/>
    <lineage>
        <taxon>Bacteria</taxon>
        <taxon>Candidatus Portnoyibacteriota</taxon>
    </lineage>
</organism>
<sequence length="127" mass="14955">MRKILIYWLPVIIWAGLIFYLSAISGLSSGLGAFWDVFWRKLAHATEFGILNLLLFRALSGSAWSFKKVWWWSLILSVLYAVSDELHQYFIPLRECRWQDMAQDSFGVMLISGCLYLWRRFRVIKAN</sequence>
<evidence type="ECO:0000313" key="3">
    <source>
        <dbReference type="EMBL" id="PIV38361.1"/>
    </source>
</evidence>
<dbReference type="EMBL" id="PEUE01000061">
    <property type="protein sequence ID" value="PIV38361.1"/>
    <property type="molecule type" value="Genomic_DNA"/>
</dbReference>
<reference evidence="4" key="1">
    <citation type="submission" date="2017-09" db="EMBL/GenBank/DDBJ databases">
        <title>Depth-based differentiation of microbial function through sediment-hosted aquifers and enrichment of novel symbionts in the deep terrestrial subsurface.</title>
        <authorList>
            <person name="Probst A.J."/>
            <person name="Ladd B."/>
            <person name="Jarett J.K."/>
            <person name="Geller-Mcgrath D.E."/>
            <person name="Sieber C.M.K."/>
            <person name="Emerson J.B."/>
            <person name="Anantharaman K."/>
            <person name="Thomas B.C."/>
            <person name="Malmstrom R."/>
            <person name="Stieglmeier M."/>
            <person name="Klingl A."/>
            <person name="Woyke T."/>
            <person name="Ryan C.M."/>
            <person name="Banfield J.F."/>
        </authorList>
    </citation>
    <scope>NUCLEOTIDE SEQUENCE [LARGE SCALE GENOMIC DNA]</scope>
</reference>
<dbReference type="Pfam" id="PF04892">
    <property type="entry name" value="VanZ"/>
    <property type="match status" value="1"/>
</dbReference>
<evidence type="ECO:0000259" key="2">
    <source>
        <dbReference type="Pfam" id="PF04892"/>
    </source>
</evidence>
<feature type="domain" description="VanZ-like" evidence="2">
    <location>
        <begin position="35"/>
        <end position="118"/>
    </location>
</feature>
<feature type="transmembrane region" description="Helical" evidence="1">
    <location>
        <begin position="69"/>
        <end position="89"/>
    </location>
</feature>
<dbReference type="AlphaFoldDB" id="A0A2M7D5R3"/>
<dbReference type="InterPro" id="IPR006976">
    <property type="entry name" value="VanZ-like"/>
</dbReference>
<proteinExistence type="predicted"/>
<evidence type="ECO:0000256" key="1">
    <source>
        <dbReference type="SAM" id="Phobius"/>
    </source>
</evidence>
<feature type="transmembrane region" description="Helical" evidence="1">
    <location>
        <begin position="38"/>
        <end position="57"/>
    </location>
</feature>
<keyword evidence="1" id="KW-0812">Transmembrane</keyword>
<name>A0A2M7D5R3_9BACT</name>
<feature type="transmembrane region" description="Helical" evidence="1">
    <location>
        <begin position="7"/>
        <end position="26"/>
    </location>
</feature>
<comment type="caution">
    <text evidence="3">The sequence shown here is derived from an EMBL/GenBank/DDBJ whole genome shotgun (WGS) entry which is preliminary data.</text>
</comment>
<evidence type="ECO:0000313" key="4">
    <source>
        <dbReference type="Proteomes" id="UP000229247"/>
    </source>
</evidence>
<dbReference type="Proteomes" id="UP000229247">
    <property type="component" value="Unassembled WGS sequence"/>
</dbReference>
<keyword evidence="1" id="KW-1133">Transmembrane helix</keyword>
<accession>A0A2M7D5R3</accession>
<keyword evidence="1" id="KW-0472">Membrane</keyword>
<protein>
    <recommendedName>
        <fullName evidence="2">VanZ-like domain-containing protein</fullName>
    </recommendedName>
</protein>